<accession>A0A6J7WR98</accession>
<organism evidence="2">
    <name type="scientific">uncultured Caudovirales phage</name>
    <dbReference type="NCBI Taxonomy" id="2100421"/>
    <lineage>
        <taxon>Viruses</taxon>
        <taxon>Duplodnaviria</taxon>
        <taxon>Heunggongvirae</taxon>
        <taxon>Uroviricota</taxon>
        <taxon>Caudoviricetes</taxon>
        <taxon>Peduoviridae</taxon>
        <taxon>Maltschvirus</taxon>
        <taxon>Maltschvirus maltsch</taxon>
    </lineage>
</organism>
<evidence type="ECO:0000256" key="1">
    <source>
        <dbReference type="SAM" id="MobiDB-lite"/>
    </source>
</evidence>
<feature type="region of interest" description="Disordered" evidence="1">
    <location>
        <begin position="81"/>
        <end position="102"/>
    </location>
</feature>
<gene>
    <name evidence="2" type="ORF">UFOVP235_21</name>
</gene>
<evidence type="ECO:0000313" key="2">
    <source>
        <dbReference type="EMBL" id="CAB5220257.1"/>
    </source>
</evidence>
<reference evidence="2" key="1">
    <citation type="submission" date="2020-05" db="EMBL/GenBank/DDBJ databases">
        <authorList>
            <person name="Chiriac C."/>
            <person name="Salcher M."/>
            <person name="Ghai R."/>
            <person name="Kavagutti S V."/>
        </authorList>
    </citation>
    <scope>NUCLEOTIDE SEQUENCE</scope>
</reference>
<dbReference type="EMBL" id="LR798282">
    <property type="protein sequence ID" value="CAB5220257.1"/>
    <property type="molecule type" value="Genomic_DNA"/>
</dbReference>
<protein>
    <submittedName>
        <fullName evidence="2">Uncharacterized protein</fullName>
    </submittedName>
</protein>
<proteinExistence type="predicted"/>
<feature type="compositionally biased region" description="Polar residues" evidence="1">
    <location>
        <begin position="87"/>
        <end position="97"/>
    </location>
</feature>
<feature type="region of interest" description="Disordered" evidence="1">
    <location>
        <begin position="252"/>
        <end position="274"/>
    </location>
</feature>
<name>A0A6J7WR98_9CAUD</name>
<sequence length="289" mass="31950">MDEGNRSQADAVLYEVEFQPGQKRKLTPEQIKSTFDRYSALNYEHSQLKPVMEAAKAIMGHHGMDPMQFAQAMIETARSGREGPTTFGDTTRQNGPETTAKDFPADSFEAKLKRWEEENAASLPPGYKEMMASQMQSQGQMQQMMQMMQHVMSKSAGVADAAKAMNDVGRDNRTQAIRQTIGSNVDRAQQALQLPDQAAQDFMVYASERGYTIEDFVDPQLTFKVMTDFRNNMNSPEMERLRGMAQRRQAFTGSLGSTPSGGAATPPADQGGGTFDKLVNSAMSNKFVG</sequence>